<dbReference type="InParanoid" id="A0A2J7QTG6"/>
<comment type="caution">
    <text evidence="2">The sequence shown here is derived from an EMBL/GenBank/DDBJ whole genome shotgun (WGS) entry which is preliminary data.</text>
</comment>
<feature type="transmembrane region" description="Helical" evidence="1">
    <location>
        <begin position="71"/>
        <end position="94"/>
    </location>
</feature>
<organism evidence="2 3">
    <name type="scientific">Cryptotermes secundus</name>
    <dbReference type="NCBI Taxonomy" id="105785"/>
    <lineage>
        <taxon>Eukaryota</taxon>
        <taxon>Metazoa</taxon>
        <taxon>Ecdysozoa</taxon>
        <taxon>Arthropoda</taxon>
        <taxon>Hexapoda</taxon>
        <taxon>Insecta</taxon>
        <taxon>Pterygota</taxon>
        <taxon>Neoptera</taxon>
        <taxon>Polyneoptera</taxon>
        <taxon>Dictyoptera</taxon>
        <taxon>Blattodea</taxon>
        <taxon>Blattoidea</taxon>
        <taxon>Termitoidae</taxon>
        <taxon>Kalotermitidae</taxon>
        <taxon>Cryptotermitinae</taxon>
        <taxon>Cryptotermes</taxon>
    </lineage>
</organism>
<protein>
    <submittedName>
        <fullName evidence="2">Uncharacterized protein</fullName>
    </submittedName>
</protein>
<evidence type="ECO:0000256" key="1">
    <source>
        <dbReference type="SAM" id="Phobius"/>
    </source>
</evidence>
<dbReference type="Proteomes" id="UP000235965">
    <property type="component" value="Unassembled WGS sequence"/>
</dbReference>
<proteinExistence type="predicted"/>
<dbReference type="EMBL" id="NEVH01011194">
    <property type="protein sequence ID" value="PNF31880.1"/>
    <property type="molecule type" value="Genomic_DNA"/>
</dbReference>
<evidence type="ECO:0000313" key="2">
    <source>
        <dbReference type="EMBL" id="PNF31880.1"/>
    </source>
</evidence>
<keyword evidence="1" id="KW-0812">Transmembrane</keyword>
<keyword evidence="1" id="KW-1133">Transmembrane helix</keyword>
<sequence length="97" mass="11437">MLQAHLQQFVFRITRSVFYMVDQFLFCLPLYAGKTFQEIYKVRQFNSRNDPVKAKCAYLRTRGCCRLRNTLLVELCSAFHILSLQLLLLAFQAIQLL</sequence>
<reference evidence="2 3" key="1">
    <citation type="submission" date="2017-12" db="EMBL/GenBank/DDBJ databases">
        <title>Hemimetabolous genomes reveal molecular basis of termite eusociality.</title>
        <authorList>
            <person name="Harrison M.C."/>
            <person name="Jongepier E."/>
            <person name="Robertson H.M."/>
            <person name="Arning N."/>
            <person name="Bitard-Feildel T."/>
            <person name="Chao H."/>
            <person name="Childers C.P."/>
            <person name="Dinh H."/>
            <person name="Doddapaneni H."/>
            <person name="Dugan S."/>
            <person name="Gowin J."/>
            <person name="Greiner C."/>
            <person name="Han Y."/>
            <person name="Hu H."/>
            <person name="Hughes D.S.T."/>
            <person name="Huylmans A.-K."/>
            <person name="Kemena C."/>
            <person name="Kremer L.P.M."/>
            <person name="Lee S.L."/>
            <person name="Lopez-Ezquerra A."/>
            <person name="Mallet L."/>
            <person name="Monroy-Kuhn J.M."/>
            <person name="Moser A."/>
            <person name="Murali S.C."/>
            <person name="Muzny D.M."/>
            <person name="Otani S."/>
            <person name="Piulachs M.-D."/>
            <person name="Poelchau M."/>
            <person name="Qu J."/>
            <person name="Schaub F."/>
            <person name="Wada-Katsumata A."/>
            <person name="Worley K.C."/>
            <person name="Xie Q."/>
            <person name="Ylla G."/>
            <person name="Poulsen M."/>
            <person name="Gibbs R.A."/>
            <person name="Schal C."/>
            <person name="Richards S."/>
            <person name="Belles X."/>
            <person name="Korb J."/>
            <person name="Bornberg-Bauer E."/>
        </authorList>
    </citation>
    <scope>NUCLEOTIDE SEQUENCE [LARGE SCALE GENOMIC DNA]</scope>
    <source>
        <tissue evidence="2">Whole body</tissue>
    </source>
</reference>
<gene>
    <name evidence="2" type="ORF">B7P43_G07899</name>
</gene>
<keyword evidence="3" id="KW-1185">Reference proteome</keyword>
<keyword evidence="1" id="KW-0472">Membrane</keyword>
<name>A0A2J7QTG6_9NEOP</name>
<accession>A0A2J7QTG6</accession>
<dbReference type="AlphaFoldDB" id="A0A2J7QTG6"/>
<evidence type="ECO:0000313" key="3">
    <source>
        <dbReference type="Proteomes" id="UP000235965"/>
    </source>
</evidence>